<feature type="domain" description="HTH cro/C1-type" evidence="1">
    <location>
        <begin position="13"/>
        <end position="63"/>
    </location>
</feature>
<proteinExistence type="predicted"/>
<dbReference type="GO" id="GO:0003677">
    <property type="term" value="F:DNA binding"/>
    <property type="evidence" value="ECO:0007669"/>
    <property type="project" value="InterPro"/>
</dbReference>
<dbReference type="RefSeq" id="WP_013216980.1">
    <property type="nucleotide sequence ID" value="NC_014313.1"/>
</dbReference>
<dbReference type="AlphaFoldDB" id="D8JVG7"/>
<dbReference type="CDD" id="cd00093">
    <property type="entry name" value="HTH_XRE"/>
    <property type="match status" value="1"/>
</dbReference>
<keyword evidence="3" id="KW-1185">Reference proteome</keyword>
<dbReference type="InterPro" id="IPR010982">
    <property type="entry name" value="Lambda_DNA-bd_dom_sf"/>
</dbReference>
<reference evidence="3" key="1">
    <citation type="journal article" date="2011" name="J. Bacteriol.">
        <title>Genome sequences of eight morphologically diverse alphaproteobacteria.</title>
        <authorList>
            <consortium name="US DOE Joint Genome Institute"/>
            <person name="Brown P.J."/>
            <person name="Kysela D.T."/>
            <person name="Buechlein A."/>
            <person name="Hemmerich C."/>
            <person name="Brun Y.V."/>
        </authorList>
    </citation>
    <scope>NUCLEOTIDE SEQUENCE [LARGE SCALE GENOMIC DNA]</scope>
    <source>
        <strain evidence="3">ATCC 51888 / DSM 1869 / NCIB 11706 / TK 0415</strain>
    </source>
</reference>
<accession>D8JVG7</accession>
<dbReference type="HOGENOM" id="CLU_1341739_0_0_5"/>
<dbReference type="SUPFAM" id="SSF47413">
    <property type="entry name" value="lambda repressor-like DNA-binding domains"/>
    <property type="match status" value="1"/>
</dbReference>
<dbReference type="OrthoDB" id="528805at2"/>
<evidence type="ECO:0000259" key="1">
    <source>
        <dbReference type="PROSITE" id="PS50943"/>
    </source>
</evidence>
<dbReference type="InterPro" id="IPR001387">
    <property type="entry name" value="Cro/C1-type_HTH"/>
</dbReference>
<evidence type="ECO:0000313" key="2">
    <source>
        <dbReference type="EMBL" id="ADJ24821.1"/>
    </source>
</evidence>
<name>D8JVG7_HYPDA</name>
<protein>
    <submittedName>
        <fullName evidence="2">Transcriptional regulator, XRE family</fullName>
    </submittedName>
</protein>
<dbReference type="KEGG" id="hdn:Hden_3026"/>
<gene>
    <name evidence="2" type="ordered locus">Hden_3026</name>
</gene>
<dbReference type="EMBL" id="CP002083">
    <property type="protein sequence ID" value="ADJ24821.1"/>
    <property type="molecule type" value="Genomic_DNA"/>
</dbReference>
<dbReference type="PROSITE" id="PS50943">
    <property type="entry name" value="HTH_CROC1"/>
    <property type="match status" value="1"/>
</dbReference>
<evidence type="ECO:0000313" key="3">
    <source>
        <dbReference type="Proteomes" id="UP000002033"/>
    </source>
</evidence>
<organism evidence="2 3">
    <name type="scientific">Hyphomicrobium denitrificans (strain ATCC 51888 / DSM 1869 / NCIMB 11706 / TK 0415)</name>
    <dbReference type="NCBI Taxonomy" id="582899"/>
    <lineage>
        <taxon>Bacteria</taxon>
        <taxon>Pseudomonadati</taxon>
        <taxon>Pseudomonadota</taxon>
        <taxon>Alphaproteobacteria</taxon>
        <taxon>Hyphomicrobiales</taxon>
        <taxon>Hyphomicrobiaceae</taxon>
        <taxon>Hyphomicrobium</taxon>
    </lineage>
</organism>
<dbReference type="Proteomes" id="UP000002033">
    <property type="component" value="Chromosome"/>
</dbReference>
<sequence>MDRIRKNLADGLKQKDMSMAELSRRLGRNDAYVQQFISGKQQSIPYEERILAAEILDMSPDLLDAAHQMAARAQPTEFREDATLYVPKPGHFLSTMPKHYLSLKQESTSLDQHPERIRKGDVMIFDLNASDPAKIPPLTIVAVQLCSRKELTKSLGTATLVFIPPNKLITNSSEFNEIISMDDETLPYVPVIRGSFVSVIREIN</sequence>